<protein>
    <submittedName>
        <fullName evidence="10">Dipeptide/oligopeptide/nickel ABC transporter ATP-binding protein</fullName>
    </submittedName>
</protein>
<dbReference type="Proteomes" id="UP000262969">
    <property type="component" value="Unassembled WGS sequence"/>
</dbReference>
<dbReference type="PANTHER" id="PTHR43297:SF2">
    <property type="entry name" value="DIPEPTIDE TRANSPORT ATP-BINDING PROTEIN DPPD"/>
    <property type="match status" value="1"/>
</dbReference>
<name>A0A3D2X899_9FIRM</name>
<reference evidence="10 11" key="1">
    <citation type="journal article" date="2018" name="Nat. Biotechnol.">
        <title>A standardized bacterial taxonomy based on genome phylogeny substantially revises the tree of life.</title>
        <authorList>
            <person name="Parks D.H."/>
            <person name="Chuvochina M."/>
            <person name="Waite D.W."/>
            <person name="Rinke C."/>
            <person name="Skarshewski A."/>
            <person name="Chaumeil P.A."/>
            <person name="Hugenholtz P."/>
        </authorList>
    </citation>
    <scope>NUCLEOTIDE SEQUENCE [LARGE SCALE GENOMIC DNA]</scope>
    <source>
        <strain evidence="10">UBA11728</strain>
    </source>
</reference>
<comment type="subcellular location">
    <subcellularLocation>
        <location evidence="1">Cell membrane</location>
        <topology evidence="1">Peripheral membrane protein</topology>
    </subcellularLocation>
</comment>
<dbReference type="Gene3D" id="3.40.50.300">
    <property type="entry name" value="P-loop containing nucleotide triphosphate hydrolases"/>
    <property type="match status" value="1"/>
</dbReference>
<dbReference type="SMART" id="SM00382">
    <property type="entry name" value="AAA"/>
    <property type="match status" value="1"/>
</dbReference>
<sequence>MSKEKNSAKKANYISGKESRKISRENRKITNQFEKKRNRRNIPKEEYMTQMKDNNNVVEFDNLHTYFFTDIGTVKSVNGVSFDIPIGKTVGVVGESGCGKSVTSLSLMQLVQRPQGQIVDGAIRFNTGKDVYDVAKTPTAEMRKLRGNQISMIFQEPMTSLNPVFRIGPQIDEVIELHNKSMSKNEVKTRSVDMLKLVGIANAEGVYKMYPHELSGGMRQRVMIAMALACNPRLIIADEPTTALDVTIQAQILDILRNLKNKINSSIMLITHDLGVIAEMADYVVVMYAGRVIEKGTVAEIFDNPSHPYTIGLMNSKPVVNKIVDRLYSIPGKVPNPVNMPNYCYFKDRCDRCVAACEGVYPGEVKLSDTHVVSCYRYSENEGGEA</sequence>
<dbReference type="PANTHER" id="PTHR43297">
    <property type="entry name" value="OLIGOPEPTIDE TRANSPORT ATP-BINDING PROTEIN APPD"/>
    <property type="match status" value="1"/>
</dbReference>
<proteinExistence type="inferred from homology"/>
<evidence type="ECO:0000256" key="3">
    <source>
        <dbReference type="ARBA" id="ARBA00022448"/>
    </source>
</evidence>
<dbReference type="Pfam" id="PF00005">
    <property type="entry name" value="ABC_tran"/>
    <property type="match status" value="1"/>
</dbReference>
<dbReference type="PROSITE" id="PS00211">
    <property type="entry name" value="ABC_TRANSPORTER_1"/>
    <property type="match status" value="1"/>
</dbReference>
<dbReference type="AlphaFoldDB" id="A0A3D2X899"/>
<keyword evidence="4" id="KW-1003">Cell membrane</keyword>
<evidence type="ECO:0000259" key="9">
    <source>
        <dbReference type="PROSITE" id="PS50893"/>
    </source>
</evidence>
<keyword evidence="3" id="KW-0813">Transport</keyword>
<dbReference type="InterPro" id="IPR050388">
    <property type="entry name" value="ABC_Ni/Peptide_Import"/>
</dbReference>
<dbReference type="InterPro" id="IPR013563">
    <property type="entry name" value="Oligopep_ABC_C"/>
</dbReference>
<organism evidence="10 11">
    <name type="scientific">Lachnoclostridium phytofermentans</name>
    <dbReference type="NCBI Taxonomy" id="66219"/>
    <lineage>
        <taxon>Bacteria</taxon>
        <taxon>Bacillati</taxon>
        <taxon>Bacillota</taxon>
        <taxon>Clostridia</taxon>
        <taxon>Lachnospirales</taxon>
        <taxon>Lachnospiraceae</taxon>
    </lineage>
</organism>
<dbReference type="SUPFAM" id="SSF52540">
    <property type="entry name" value="P-loop containing nucleoside triphosphate hydrolases"/>
    <property type="match status" value="1"/>
</dbReference>
<dbReference type="InterPro" id="IPR003593">
    <property type="entry name" value="AAA+_ATPase"/>
</dbReference>
<evidence type="ECO:0000256" key="4">
    <source>
        <dbReference type="ARBA" id="ARBA00022475"/>
    </source>
</evidence>
<dbReference type="EMBL" id="DPVV01000407">
    <property type="protein sequence ID" value="HCL03134.1"/>
    <property type="molecule type" value="Genomic_DNA"/>
</dbReference>
<evidence type="ECO:0000313" key="10">
    <source>
        <dbReference type="EMBL" id="HCL03134.1"/>
    </source>
</evidence>
<evidence type="ECO:0000256" key="6">
    <source>
        <dbReference type="ARBA" id="ARBA00022840"/>
    </source>
</evidence>
<dbReference type="PROSITE" id="PS50893">
    <property type="entry name" value="ABC_TRANSPORTER_2"/>
    <property type="match status" value="1"/>
</dbReference>
<evidence type="ECO:0000256" key="5">
    <source>
        <dbReference type="ARBA" id="ARBA00022741"/>
    </source>
</evidence>
<dbReference type="InterPro" id="IPR003439">
    <property type="entry name" value="ABC_transporter-like_ATP-bd"/>
</dbReference>
<dbReference type="InterPro" id="IPR017871">
    <property type="entry name" value="ABC_transporter-like_CS"/>
</dbReference>
<keyword evidence="7" id="KW-0472">Membrane</keyword>
<dbReference type="NCBIfam" id="TIGR01727">
    <property type="entry name" value="oligo_HPY"/>
    <property type="match status" value="1"/>
</dbReference>
<evidence type="ECO:0000256" key="2">
    <source>
        <dbReference type="ARBA" id="ARBA00005417"/>
    </source>
</evidence>
<dbReference type="GO" id="GO:0015833">
    <property type="term" value="P:peptide transport"/>
    <property type="evidence" value="ECO:0007669"/>
    <property type="project" value="InterPro"/>
</dbReference>
<evidence type="ECO:0000313" key="11">
    <source>
        <dbReference type="Proteomes" id="UP000262969"/>
    </source>
</evidence>
<dbReference type="FunFam" id="3.40.50.300:FF:000016">
    <property type="entry name" value="Oligopeptide ABC transporter ATP-binding component"/>
    <property type="match status" value="1"/>
</dbReference>
<evidence type="ECO:0000256" key="7">
    <source>
        <dbReference type="ARBA" id="ARBA00023136"/>
    </source>
</evidence>
<keyword evidence="5" id="KW-0547">Nucleotide-binding</keyword>
<dbReference type="GO" id="GO:0005886">
    <property type="term" value="C:plasma membrane"/>
    <property type="evidence" value="ECO:0007669"/>
    <property type="project" value="UniProtKB-SubCell"/>
</dbReference>
<accession>A0A3D2X899</accession>
<comment type="caution">
    <text evidence="10">The sequence shown here is derived from an EMBL/GenBank/DDBJ whole genome shotgun (WGS) entry which is preliminary data.</text>
</comment>
<gene>
    <name evidence="10" type="ORF">DHW61_12135</name>
</gene>
<evidence type="ECO:0000256" key="1">
    <source>
        <dbReference type="ARBA" id="ARBA00004202"/>
    </source>
</evidence>
<feature type="domain" description="ABC transporter" evidence="9">
    <location>
        <begin position="58"/>
        <end position="314"/>
    </location>
</feature>
<keyword evidence="6 10" id="KW-0067">ATP-binding</keyword>
<evidence type="ECO:0000256" key="8">
    <source>
        <dbReference type="SAM" id="MobiDB-lite"/>
    </source>
</evidence>
<feature type="compositionally biased region" description="Basic and acidic residues" evidence="8">
    <location>
        <begin position="17"/>
        <end position="28"/>
    </location>
</feature>
<comment type="similarity">
    <text evidence="2">Belongs to the ABC transporter superfamily.</text>
</comment>
<dbReference type="CDD" id="cd03257">
    <property type="entry name" value="ABC_NikE_OppD_transporters"/>
    <property type="match status" value="1"/>
</dbReference>
<dbReference type="GO" id="GO:0005524">
    <property type="term" value="F:ATP binding"/>
    <property type="evidence" value="ECO:0007669"/>
    <property type="project" value="UniProtKB-KW"/>
</dbReference>
<dbReference type="InterPro" id="IPR027417">
    <property type="entry name" value="P-loop_NTPase"/>
</dbReference>
<dbReference type="GO" id="GO:0016887">
    <property type="term" value="F:ATP hydrolysis activity"/>
    <property type="evidence" value="ECO:0007669"/>
    <property type="project" value="InterPro"/>
</dbReference>
<feature type="region of interest" description="Disordered" evidence="8">
    <location>
        <begin position="1"/>
        <end position="31"/>
    </location>
</feature>
<dbReference type="Pfam" id="PF08352">
    <property type="entry name" value="oligo_HPY"/>
    <property type="match status" value="1"/>
</dbReference>